<evidence type="ECO:0000313" key="2">
    <source>
        <dbReference type="EMBL" id="MBW72364.1"/>
    </source>
</evidence>
<proteinExistence type="predicted"/>
<organism evidence="2">
    <name type="scientific">Anopheles darlingi</name>
    <name type="common">Mosquito</name>
    <dbReference type="NCBI Taxonomy" id="43151"/>
    <lineage>
        <taxon>Eukaryota</taxon>
        <taxon>Metazoa</taxon>
        <taxon>Ecdysozoa</taxon>
        <taxon>Arthropoda</taxon>
        <taxon>Hexapoda</taxon>
        <taxon>Insecta</taxon>
        <taxon>Pterygota</taxon>
        <taxon>Neoptera</taxon>
        <taxon>Endopterygota</taxon>
        <taxon>Diptera</taxon>
        <taxon>Nematocera</taxon>
        <taxon>Culicoidea</taxon>
        <taxon>Culicidae</taxon>
        <taxon>Anophelinae</taxon>
        <taxon>Anopheles</taxon>
    </lineage>
</organism>
<feature type="chain" id="PRO_5014863169" evidence="1">
    <location>
        <begin position="20"/>
        <end position="107"/>
    </location>
</feature>
<feature type="signal peptide" evidence="1">
    <location>
        <begin position="1"/>
        <end position="19"/>
    </location>
</feature>
<accession>A0A2M4D450</accession>
<reference evidence="2" key="1">
    <citation type="submission" date="2018-01" db="EMBL/GenBank/DDBJ databases">
        <title>An insight into the sialome of Amazonian anophelines.</title>
        <authorList>
            <person name="Ribeiro J.M."/>
            <person name="Scarpassa V."/>
            <person name="Calvo E."/>
        </authorList>
    </citation>
    <scope>NUCLEOTIDE SEQUENCE</scope>
</reference>
<dbReference type="EMBL" id="GGFL01008186">
    <property type="protein sequence ID" value="MBW72364.1"/>
    <property type="molecule type" value="Transcribed_RNA"/>
</dbReference>
<evidence type="ECO:0000256" key="1">
    <source>
        <dbReference type="SAM" id="SignalP"/>
    </source>
</evidence>
<keyword evidence="1" id="KW-0732">Signal</keyword>
<protein>
    <submittedName>
        <fullName evidence="2">Putative secreted protein</fullName>
    </submittedName>
</protein>
<dbReference type="AlphaFoldDB" id="A0A2M4D450"/>
<name>A0A2M4D450_ANODA</name>
<sequence length="107" mass="12135">MSLLLLFFITCVVLSSASAGAKLRERRTHETPRRCYWVCSSWMRVLHLSAFSCSCLLLMLDVTCSVWAGLPTCSNSPSWPTRTWRTTTLKLYYLCTASPMASASCWR</sequence>